<keyword evidence="11 21" id="KW-0067">ATP-binding</keyword>
<reference evidence="24 25" key="1">
    <citation type="submission" date="2023-01" db="EMBL/GenBank/DDBJ databases">
        <title>Novel species of the genus Vogesella isolated from rivers.</title>
        <authorList>
            <person name="Lu H."/>
        </authorList>
    </citation>
    <scope>NUCLEOTIDE SEQUENCE [LARGE SCALE GENOMIC DNA]</scope>
    <source>
        <strain evidence="24 25">DC21W</strain>
    </source>
</reference>
<comment type="pathway">
    <text evidence="3">Cofactor biosynthesis; tetrahydrofolylpolyglutamate biosynthesis.</text>
</comment>
<evidence type="ECO:0000256" key="20">
    <source>
        <dbReference type="ARBA" id="ARBA00049161"/>
    </source>
</evidence>
<evidence type="ECO:0000256" key="9">
    <source>
        <dbReference type="ARBA" id="ARBA00022723"/>
    </source>
</evidence>
<dbReference type="Pfam" id="PF02875">
    <property type="entry name" value="Mur_ligase_C"/>
    <property type="match status" value="1"/>
</dbReference>
<evidence type="ECO:0000256" key="4">
    <source>
        <dbReference type="ARBA" id="ARBA00008276"/>
    </source>
</evidence>
<organism evidence="24 25">
    <name type="scientific">Vogesella aquatica</name>
    <dbReference type="NCBI Taxonomy" id="2984206"/>
    <lineage>
        <taxon>Bacteria</taxon>
        <taxon>Pseudomonadati</taxon>
        <taxon>Pseudomonadota</taxon>
        <taxon>Betaproteobacteria</taxon>
        <taxon>Neisseriales</taxon>
        <taxon>Chromobacteriaceae</taxon>
        <taxon>Vogesella</taxon>
    </lineage>
</organism>
<dbReference type="NCBIfam" id="TIGR01499">
    <property type="entry name" value="folC"/>
    <property type="match status" value="1"/>
</dbReference>
<evidence type="ECO:0000256" key="5">
    <source>
        <dbReference type="ARBA" id="ARBA00013023"/>
    </source>
</evidence>
<evidence type="ECO:0000259" key="22">
    <source>
        <dbReference type="Pfam" id="PF02875"/>
    </source>
</evidence>
<evidence type="ECO:0000256" key="10">
    <source>
        <dbReference type="ARBA" id="ARBA00022741"/>
    </source>
</evidence>
<dbReference type="EC" id="6.3.2.17" evidence="6"/>
<evidence type="ECO:0000256" key="2">
    <source>
        <dbReference type="ARBA" id="ARBA00004799"/>
    </source>
</evidence>
<keyword evidence="10 21" id="KW-0547">Nucleotide-binding</keyword>
<evidence type="ECO:0000256" key="6">
    <source>
        <dbReference type="ARBA" id="ARBA00013025"/>
    </source>
</evidence>
<feature type="domain" description="Mur ligase C-terminal" evidence="22">
    <location>
        <begin position="293"/>
        <end position="414"/>
    </location>
</feature>
<dbReference type="SUPFAM" id="SSF53244">
    <property type="entry name" value="MurD-like peptide ligases, peptide-binding domain"/>
    <property type="match status" value="1"/>
</dbReference>
<dbReference type="RefSeq" id="WP_272752555.1">
    <property type="nucleotide sequence ID" value="NZ_JAQQLF010000017.1"/>
</dbReference>
<dbReference type="InterPro" id="IPR036615">
    <property type="entry name" value="Mur_ligase_C_dom_sf"/>
</dbReference>
<dbReference type="InterPro" id="IPR036565">
    <property type="entry name" value="Mur-like_cat_sf"/>
</dbReference>
<protein>
    <recommendedName>
        <fullName evidence="7">Dihydrofolate synthase/folylpolyglutamate synthase</fullName>
        <ecNumber evidence="5">6.3.2.12</ecNumber>
        <ecNumber evidence="6">6.3.2.17</ecNumber>
    </recommendedName>
    <alternativeName>
        <fullName evidence="16">Folylpoly-gamma-glutamate synthetase-dihydrofolate synthetase</fullName>
    </alternativeName>
    <alternativeName>
        <fullName evidence="14">Folylpolyglutamate synthetase</fullName>
    </alternativeName>
    <alternativeName>
        <fullName evidence="15">Tetrahydrofolylpolyglutamate synthase</fullName>
    </alternativeName>
</protein>
<evidence type="ECO:0000256" key="1">
    <source>
        <dbReference type="ARBA" id="ARBA00002714"/>
    </source>
</evidence>
<dbReference type="Gene3D" id="3.40.1190.10">
    <property type="entry name" value="Mur-like, catalytic domain"/>
    <property type="match status" value="1"/>
</dbReference>
<dbReference type="PROSITE" id="PS01011">
    <property type="entry name" value="FOLYLPOLYGLU_SYNT_1"/>
    <property type="match status" value="1"/>
</dbReference>
<comment type="function">
    <text evidence="1">Functions in two distinct reactions of the de novo folate biosynthetic pathway. Catalyzes the addition of a glutamate residue to dihydropteroate (7,8-dihydropteroate or H2Pte) to form dihydrofolate (7,8-dihydrofolate monoglutamate or H2Pte-Glu). Also catalyzes successive additions of L-glutamate to tetrahydrofolate or 10-formyltetrahydrofolate or 5,10-methylenetetrahydrofolate, leading to folylpolyglutamate derivatives.</text>
</comment>
<comment type="catalytic activity">
    <reaction evidence="20">
        <text>7,8-dihydropteroate + L-glutamate + ATP = 7,8-dihydrofolate + ADP + phosphate + H(+)</text>
        <dbReference type="Rhea" id="RHEA:23584"/>
        <dbReference type="ChEBI" id="CHEBI:15378"/>
        <dbReference type="ChEBI" id="CHEBI:17839"/>
        <dbReference type="ChEBI" id="CHEBI:29985"/>
        <dbReference type="ChEBI" id="CHEBI:30616"/>
        <dbReference type="ChEBI" id="CHEBI:43474"/>
        <dbReference type="ChEBI" id="CHEBI:57451"/>
        <dbReference type="ChEBI" id="CHEBI:456216"/>
        <dbReference type="EC" id="6.3.2.12"/>
    </reaction>
</comment>
<evidence type="ECO:0000256" key="11">
    <source>
        <dbReference type="ARBA" id="ARBA00022840"/>
    </source>
</evidence>
<evidence type="ECO:0000256" key="12">
    <source>
        <dbReference type="ARBA" id="ARBA00022842"/>
    </source>
</evidence>
<evidence type="ECO:0000256" key="19">
    <source>
        <dbReference type="ARBA" id="ARBA00049035"/>
    </source>
</evidence>
<evidence type="ECO:0000313" key="24">
    <source>
        <dbReference type="EMBL" id="MDC7718298.1"/>
    </source>
</evidence>
<evidence type="ECO:0000259" key="23">
    <source>
        <dbReference type="Pfam" id="PF08245"/>
    </source>
</evidence>
<comment type="catalytic activity">
    <reaction evidence="19">
        <text>(6R)-5,10-methylenetetrahydrofolyl-(gamma-L-Glu)(n) + L-glutamate + ATP = (6R)-5,10-methylenetetrahydrofolyl-(gamma-L-Glu)(n+1) + ADP + phosphate + H(+)</text>
        <dbReference type="Rhea" id="RHEA:51912"/>
        <dbReference type="Rhea" id="RHEA-COMP:13257"/>
        <dbReference type="Rhea" id="RHEA-COMP:13258"/>
        <dbReference type="ChEBI" id="CHEBI:15378"/>
        <dbReference type="ChEBI" id="CHEBI:29985"/>
        <dbReference type="ChEBI" id="CHEBI:30616"/>
        <dbReference type="ChEBI" id="CHEBI:43474"/>
        <dbReference type="ChEBI" id="CHEBI:136572"/>
        <dbReference type="ChEBI" id="CHEBI:456216"/>
        <dbReference type="EC" id="6.3.2.17"/>
    </reaction>
</comment>
<keyword evidence="25" id="KW-1185">Reference proteome</keyword>
<comment type="similarity">
    <text evidence="4 21">Belongs to the folylpolyglutamate synthase family.</text>
</comment>
<dbReference type="Pfam" id="PF08245">
    <property type="entry name" value="Mur_ligase_M"/>
    <property type="match status" value="1"/>
</dbReference>
<dbReference type="EMBL" id="JAQQLF010000017">
    <property type="protein sequence ID" value="MDC7718298.1"/>
    <property type="molecule type" value="Genomic_DNA"/>
</dbReference>
<dbReference type="SUPFAM" id="SSF53623">
    <property type="entry name" value="MurD-like peptide ligases, catalytic domain"/>
    <property type="match status" value="1"/>
</dbReference>
<comment type="pathway">
    <text evidence="2">Cofactor biosynthesis; tetrahydrofolate biosynthesis; 7,8-dihydrofolate from 2-amino-4-hydroxy-6-hydroxymethyl-7,8-dihydropteridine diphosphate and 4-aminobenzoate: step 2/2.</text>
</comment>
<evidence type="ECO:0000256" key="3">
    <source>
        <dbReference type="ARBA" id="ARBA00005150"/>
    </source>
</evidence>
<keyword evidence="8 21" id="KW-0436">Ligase</keyword>
<dbReference type="PANTHER" id="PTHR11136">
    <property type="entry name" value="FOLYLPOLYGLUTAMATE SYNTHASE-RELATED"/>
    <property type="match status" value="1"/>
</dbReference>
<dbReference type="Proteomes" id="UP001219956">
    <property type="component" value="Unassembled WGS sequence"/>
</dbReference>
<evidence type="ECO:0000256" key="7">
    <source>
        <dbReference type="ARBA" id="ARBA00019357"/>
    </source>
</evidence>
<accession>A0ABT5J0F0</accession>
<dbReference type="InterPro" id="IPR013221">
    <property type="entry name" value="Mur_ligase_cen"/>
</dbReference>
<evidence type="ECO:0000256" key="18">
    <source>
        <dbReference type="ARBA" id="ARBA00047808"/>
    </source>
</evidence>
<feature type="domain" description="Mur ligase central" evidence="23">
    <location>
        <begin position="53"/>
        <end position="267"/>
    </location>
</feature>
<dbReference type="PIRSF" id="PIRSF001563">
    <property type="entry name" value="Folylpolyglu_synth"/>
    <property type="match status" value="1"/>
</dbReference>
<evidence type="ECO:0000313" key="25">
    <source>
        <dbReference type="Proteomes" id="UP001219956"/>
    </source>
</evidence>
<dbReference type="GO" id="GO:0008841">
    <property type="term" value="F:dihydrofolate synthase activity"/>
    <property type="evidence" value="ECO:0007669"/>
    <property type="project" value="UniProtKB-EC"/>
</dbReference>
<keyword evidence="9" id="KW-0479">Metal-binding</keyword>
<proteinExistence type="inferred from homology"/>
<gene>
    <name evidence="24" type="primary">folC</name>
    <name evidence="24" type="ORF">PQU95_13865</name>
</gene>
<dbReference type="InterPro" id="IPR001645">
    <property type="entry name" value="Folylpolyglutamate_synth"/>
</dbReference>
<dbReference type="NCBIfam" id="NF008101">
    <property type="entry name" value="PRK10846.1"/>
    <property type="match status" value="1"/>
</dbReference>
<evidence type="ECO:0000256" key="17">
    <source>
        <dbReference type="ARBA" id="ARBA00047493"/>
    </source>
</evidence>
<comment type="catalytic activity">
    <reaction evidence="18">
        <text>10-formyltetrahydrofolyl-(gamma-L-Glu)(n) + L-glutamate + ATP = 10-formyltetrahydrofolyl-(gamma-L-Glu)(n+1) + ADP + phosphate + H(+)</text>
        <dbReference type="Rhea" id="RHEA:51904"/>
        <dbReference type="Rhea" id="RHEA-COMP:13088"/>
        <dbReference type="Rhea" id="RHEA-COMP:14300"/>
        <dbReference type="ChEBI" id="CHEBI:15378"/>
        <dbReference type="ChEBI" id="CHEBI:29985"/>
        <dbReference type="ChEBI" id="CHEBI:30616"/>
        <dbReference type="ChEBI" id="CHEBI:43474"/>
        <dbReference type="ChEBI" id="CHEBI:134413"/>
        <dbReference type="ChEBI" id="CHEBI:456216"/>
        <dbReference type="EC" id="6.3.2.17"/>
    </reaction>
</comment>
<evidence type="ECO:0000256" key="21">
    <source>
        <dbReference type="PIRNR" id="PIRNR001563"/>
    </source>
</evidence>
<comment type="catalytic activity">
    <reaction evidence="17">
        <text>(6S)-5,6,7,8-tetrahydrofolyl-(gamma-L-Glu)(n) + L-glutamate + ATP = (6S)-5,6,7,8-tetrahydrofolyl-(gamma-L-Glu)(n+1) + ADP + phosphate + H(+)</text>
        <dbReference type="Rhea" id="RHEA:10580"/>
        <dbReference type="Rhea" id="RHEA-COMP:14738"/>
        <dbReference type="Rhea" id="RHEA-COMP:14740"/>
        <dbReference type="ChEBI" id="CHEBI:15378"/>
        <dbReference type="ChEBI" id="CHEBI:29985"/>
        <dbReference type="ChEBI" id="CHEBI:30616"/>
        <dbReference type="ChEBI" id="CHEBI:43474"/>
        <dbReference type="ChEBI" id="CHEBI:141005"/>
        <dbReference type="ChEBI" id="CHEBI:456216"/>
        <dbReference type="EC" id="6.3.2.17"/>
    </reaction>
</comment>
<keyword evidence="13" id="KW-0289">Folate biosynthesis</keyword>
<dbReference type="EC" id="6.3.2.12" evidence="5"/>
<dbReference type="Gene3D" id="3.90.190.20">
    <property type="entry name" value="Mur ligase, C-terminal domain"/>
    <property type="match status" value="1"/>
</dbReference>
<evidence type="ECO:0000256" key="13">
    <source>
        <dbReference type="ARBA" id="ARBA00022909"/>
    </source>
</evidence>
<evidence type="ECO:0000256" key="8">
    <source>
        <dbReference type="ARBA" id="ARBA00022598"/>
    </source>
</evidence>
<comment type="caution">
    <text evidence="24">The sequence shown here is derived from an EMBL/GenBank/DDBJ whole genome shotgun (WGS) entry which is preliminary data.</text>
</comment>
<name>A0ABT5J0F0_9NEIS</name>
<dbReference type="GO" id="GO:0004326">
    <property type="term" value="F:tetrahydrofolylpolyglutamate synthase activity"/>
    <property type="evidence" value="ECO:0007669"/>
    <property type="project" value="UniProtKB-EC"/>
</dbReference>
<dbReference type="PANTHER" id="PTHR11136:SF0">
    <property type="entry name" value="DIHYDROFOLATE SYNTHETASE-RELATED"/>
    <property type="match status" value="1"/>
</dbReference>
<evidence type="ECO:0000256" key="15">
    <source>
        <dbReference type="ARBA" id="ARBA00030592"/>
    </source>
</evidence>
<evidence type="ECO:0000256" key="16">
    <source>
        <dbReference type="ARBA" id="ARBA00032510"/>
    </source>
</evidence>
<sequence length="429" mass="46286">MSTNTPPHRDSSLQTWLQYQEGLHTSAIDMGLARVSAVRDAMGLQPDFPVIIVGGTNGKGSVCAMLSTMLSRGGFKVGTYTSPHIIRYNERIAIDMQPVADQRIVDSFAAINDARADTSLSYFEFGTLAAMHTFMAEGVDVAVLEVGLGGRLDAVNIFEPAVSVVVSVDLDHQAYLGDTRELVGFEKAGIFRAGKVAICADPNPPQSLLDHAAQLGAELKLVGRDFGITRMDNQWSFHMGDVHKHALPIPALRGEYQMVNAAAALAALEAVKAWLPVGIGAIKRGLLEVDWPGRFQVLPGRPLTILDVGHNPHAARALADSLKRMAFASQRIAVFSMLADKDMAAVVGLLKDEFDVWLVGGLDMPRGRSADDIASELEALGVRGVSRYETVPLAWDAALSQAGENDRIVVFGSFHTVAEVMEHRLHRAS</sequence>
<dbReference type="InterPro" id="IPR004101">
    <property type="entry name" value="Mur_ligase_C"/>
</dbReference>
<dbReference type="InterPro" id="IPR018109">
    <property type="entry name" value="Folylpolyglutamate_synth_CS"/>
</dbReference>
<keyword evidence="12" id="KW-0460">Magnesium</keyword>
<evidence type="ECO:0000256" key="14">
    <source>
        <dbReference type="ARBA" id="ARBA00030048"/>
    </source>
</evidence>